<keyword evidence="1" id="KW-0812">Transmembrane</keyword>
<keyword evidence="3" id="KW-1185">Reference proteome</keyword>
<dbReference type="RefSeq" id="WP_157833018.1">
    <property type="nucleotide sequence ID" value="NZ_FQUW01000030.1"/>
</dbReference>
<keyword evidence="1" id="KW-0472">Membrane</keyword>
<dbReference type="EMBL" id="FQUW01000030">
    <property type="protein sequence ID" value="SHF44770.1"/>
    <property type="molecule type" value="Genomic_DNA"/>
</dbReference>
<keyword evidence="1" id="KW-1133">Transmembrane helix</keyword>
<name>A0A1M5BQW5_9FIRM</name>
<gene>
    <name evidence="2" type="ORF">SAMN02745218_02286</name>
</gene>
<evidence type="ECO:0000256" key="1">
    <source>
        <dbReference type="SAM" id="Phobius"/>
    </source>
</evidence>
<organism evidence="2 3">
    <name type="scientific">Desulfofundulus australicus DSM 11792</name>
    <dbReference type="NCBI Taxonomy" id="1121425"/>
    <lineage>
        <taxon>Bacteria</taxon>
        <taxon>Bacillati</taxon>
        <taxon>Bacillota</taxon>
        <taxon>Clostridia</taxon>
        <taxon>Eubacteriales</taxon>
        <taxon>Peptococcaceae</taxon>
        <taxon>Desulfofundulus</taxon>
    </lineage>
</organism>
<evidence type="ECO:0000313" key="3">
    <source>
        <dbReference type="Proteomes" id="UP000184196"/>
    </source>
</evidence>
<evidence type="ECO:0008006" key="4">
    <source>
        <dbReference type="Google" id="ProtNLM"/>
    </source>
</evidence>
<protein>
    <recommendedName>
        <fullName evidence="4">DUF2892 domain-containing protein</fullName>
    </recommendedName>
</protein>
<feature type="transmembrane region" description="Helical" evidence="1">
    <location>
        <begin position="7"/>
        <end position="23"/>
    </location>
</feature>
<accession>A0A1M5BQW5</accession>
<sequence>MNPGMRLVVRLGGLVLAAVGLLANLPAGWTIGLVAAGLAIFLLAGGGG</sequence>
<feature type="transmembrane region" description="Helical" evidence="1">
    <location>
        <begin position="29"/>
        <end position="47"/>
    </location>
</feature>
<dbReference type="Proteomes" id="UP000184196">
    <property type="component" value="Unassembled WGS sequence"/>
</dbReference>
<evidence type="ECO:0000313" key="2">
    <source>
        <dbReference type="EMBL" id="SHF44770.1"/>
    </source>
</evidence>
<reference evidence="3" key="1">
    <citation type="submission" date="2016-11" db="EMBL/GenBank/DDBJ databases">
        <authorList>
            <person name="Varghese N."/>
            <person name="Submissions S."/>
        </authorList>
    </citation>
    <scope>NUCLEOTIDE SEQUENCE [LARGE SCALE GENOMIC DNA]</scope>
    <source>
        <strain evidence="3">DSM 11792</strain>
    </source>
</reference>
<proteinExistence type="predicted"/>
<dbReference type="AlphaFoldDB" id="A0A1M5BQW5"/>